<comment type="caution">
    <text evidence="1">The sequence shown here is derived from an EMBL/GenBank/DDBJ whole genome shotgun (WGS) entry which is preliminary data.</text>
</comment>
<dbReference type="EMBL" id="CADEBC010000540">
    <property type="protein sequence ID" value="CAB3249529.1"/>
    <property type="molecule type" value="Genomic_DNA"/>
</dbReference>
<dbReference type="OrthoDB" id="7367179at2759"/>
<sequence length="174" mass="20162">MNWDQRKVYVNGLVTRKTTSRKTSDGESRREGTFEYSLPATDGKKLQEVQNTARVRTLRTGTQHKLSAAGKFLNDIPKLPSHYARKDSSKLYLEPIFRSLSDLYSHYKEYCAENGEPIVCRFTFEKLFKDKNLSLYTLKKDMCDVCSGHAVGNINTSDYEQHIKRKDRAARKRK</sequence>
<dbReference type="AlphaFoldDB" id="A0A8S1ANF8"/>
<keyword evidence="2" id="KW-1185">Reference proteome</keyword>
<reference evidence="1 2" key="1">
    <citation type="submission" date="2020-04" db="EMBL/GenBank/DDBJ databases">
        <authorList>
            <person name="Wallbank WR R."/>
            <person name="Pardo Diaz C."/>
            <person name="Kozak K."/>
            <person name="Martin S."/>
            <person name="Jiggins C."/>
            <person name="Moest M."/>
            <person name="Warren A I."/>
            <person name="Byers J.R.P. K."/>
            <person name="Montejo-Kovacevich G."/>
            <person name="Yen C E."/>
        </authorList>
    </citation>
    <scope>NUCLEOTIDE SEQUENCE [LARGE SCALE GENOMIC DNA]</scope>
</reference>
<evidence type="ECO:0000313" key="2">
    <source>
        <dbReference type="Proteomes" id="UP000494106"/>
    </source>
</evidence>
<proteinExistence type="predicted"/>
<name>A0A8S1ANF8_ARCPL</name>
<organism evidence="1 2">
    <name type="scientific">Arctia plantaginis</name>
    <name type="common">Wood tiger moth</name>
    <name type="synonym">Phalaena plantaginis</name>
    <dbReference type="NCBI Taxonomy" id="874455"/>
    <lineage>
        <taxon>Eukaryota</taxon>
        <taxon>Metazoa</taxon>
        <taxon>Ecdysozoa</taxon>
        <taxon>Arthropoda</taxon>
        <taxon>Hexapoda</taxon>
        <taxon>Insecta</taxon>
        <taxon>Pterygota</taxon>
        <taxon>Neoptera</taxon>
        <taxon>Endopterygota</taxon>
        <taxon>Lepidoptera</taxon>
        <taxon>Glossata</taxon>
        <taxon>Ditrysia</taxon>
        <taxon>Noctuoidea</taxon>
        <taxon>Erebidae</taxon>
        <taxon>Arctiinae</taxon>
        <taxon>Arctia</taxon>
    </lineage>
</organism>
<protein>
    <submittedName>
        <fullName evidence="1">Uncharacterized protein</fullName>
    </submittedName>
</protein>
<evidence type="ECO:0000313" key="1">
    <source>
        <dbReference type="EMBL" id="CAB3249529.1"/>
    </source>
</evidence>
<dbReference type="Proteomes" id="UP000494106">
    <property type="component" value="Unassembled WGS sequence"/>
</dbReference>
<gene>
    <name evidence="1" type="ORF">APLA_LOCUS12099</name>
</gene>
<accession>A0A8S1ANF8</accession>